<reference evidence="1" key="1">
    <citation type="submission" date="2021-01" db="EMBL/GenBank/DDBJ databases">
        <authorList>
            <consortium name="Genoscope - CEA"/>
            <person name="William W."/>
        </authorList>
    </citation>
    <scope>NUCLEOTIDE SEQUENCE</scope>
</reference>
<dbReference type="AlphaFoldDB" id="A0A8S1Y6E7"/>
<accession>A0A8S1Y6E7</accession>
<dbReference type="OMA" id="LVSIEYK"/>
<name>A0A8S1Y6E7_PAROT</name>
<protein>
    <submittedName>
        <fullName evidence="1">Uncharacterized protein</fullName>
    </submittedName>
</protein>
<keyword evidence="2" id="KW-1185">Reference proteome</keyword>
<dbReference type="Proteomes" id="UP000683925">
    <property type="component" value="Unassembled WGS sequence"/>
</dbReference>
<sequence length="362" mass="41233">MILILLLVGYVYSATTPGTEECNVYTSESDCLNSGYCKWNGGSCGLYTQAQDCYRVDEIGACRANGKYQNLCVPLDLVSIEYKNVCGTSNTVDFNYVRYPKMTTGYPTYSISGLTVAQLKIAKPQMNFLYQILTVNIQMAQNKELQDILDLYKEYESAFLNITVHPFYLEKCLFQTLQNLRDDTTTLSTAEKQNTLTKFWGVAQVYQKKMATYSKHYQTNYYFLNFAQTTFSRLYISIEGQDHTTSLTWVKYERNGFVQAISYTPKFFGINDALTDVVYVNVIASDGSTFVNIENMEIVYTQTSGTMANTPRQLHFINDKSQVPHTISSSITSTICDDVERTCKFTLPSPLTDSQFIFYIQK</sequence>
<organism evidence="1 2">
    <name type="scientific">Paramecium octaurelia</name>
    <dbReference type="NCBI Taxonomy" id="43137"/>
    <lineage>
        <taxon>Eukaryota</taxon>
        <taxon>Sar</taxon>
        <taxon>Alveolata</taxon>
        <taxon>Ciliophora</taxon>
        <taxon>Intramacronucleata</taxon>
        <taxon>Oligohymenophorea</taxon>
        <taxon>Peniculida</taxon>
        <taxon>Parameciidae</taxon>
        <taxon>Paramecium</taxon>
    </lineage>
</organism>
<proteinExistence type="predicted"/>
<comment type="caution">
    <text evidence="1">The sequence shown here is derived from an EMBL/GenBank/DDBJ whole genome shotgun (WGS) entry which is preliminary data.</text>
</comment>
<dbReference type="EMBL" id="CAJJDP010000148">
    <property type="protein sequence ID" value="CAD8209160.1"/>
    <property type="molecule type" value="Genomic_DNA"/>
</dbReference>
<dbReference type="OrthoDB" id="291990at2759"/>
<evidence type="ECO:0000313" key="2">
    <source>
        <dbReference type="Proteomes" id="UP000683925"/>
    </source>
</evidence>
<evidence type="ECO:0000313" key="1">
    <source>
        <dbReference type="EMBL" id="CAD8209160.1"/>
    </source>
</evidence>
<gene>
    <name evidence="1" type="ORF">POCTA_138.1.T1460076</name>
</gene>